<evidence type="ECO:0000259" key="3">
    <source>
        <dbReference type="PROSITE" id="PS51782"/>
    </source>
</evidence>
<protein>
    <submittedName>
        <fullName evidence="4">LysM peptidoglycan-binding domain-containing protein</fullName>
    </submittedName>
</protein>
<dbReference type="RefSeq" id="WP_121646918.1">
    <property type="nucleotide sequence ID" value="NZ_RCUX01000001.1"/>
</dbReference>
<evidence type="ECO:0000313" key="4">
    <source>
        <dbReference type="EMBL" id="RLP77822.1"/>
    </source>
</evidence>
<feature type="domain" description="LysM" evidence="3">
    <location>
        <begin position="83"/>
        <end position="132"/>
    </location>
</feature>
<dbReference type="CDD" id="cd00118">
    <property type="entry name" value="LysM"/>
    <property type="match status" value="1"/>
</dbReference>
<feature type="transmembrane region" description="Helical" evidence="2">
    <location>
        <begin position="47"/>
        <end position="66"/>
    </location>
</feature>
<feature type="region of interest" description="Disordered" evidence="1">
    <location>
        <begin position="1"/>
        <end position="37"/>
    </location>
</feature>
<dbReference type="OrthoDB" id="5084290at2"/>
<dbReference type="AlphaFoldDB" id="A0A3L7AEJ9"/>
<keyword evidence="2" id="KW-0812">Transmembrane</keyword>
<comment type="caution">
    <text evidence="4">The sequence shown here is derived from an EMBL/GenBank/DDBJ whole genome shotgun (WGS) entry which is preliminary data.</text>
</comment>
<accession>A0A3L7AEJ9</accession>
<keyword evidence="2" id="KW-0472">Membrane</keyword>
<dbReference type="SMART" id="SM00257">
    <property type="entry name" value="LysM"/>
    <property type="match status" value="1"/>
</dbReference>
<evidence type="ECO:0000313" key="5">
    <source>
        <dbReference type="Proteomes" id="UP000272503"/>
    </source>
</evidence>
<keyword evidence="2" id="KW-1133">Transmembrane helix</keyword>
<evidence type="ECO:0000256" key="1">
    <source>
        <dbReference type="SAM" id="MobiDB-lite"/>
    </source>
</evidence>
<dbReference type="InterPro" id="IPR018392">
    <property type="entry name" value="LysM"/>
</dbReference>
<gene>
    <name evidence="4" type="ORF">D9V32_00350</name>
</gene>
<feature type="compositionally biased region" description="Polar residues" evidence="1">
    <location>
        <begin position="1"/>
        <end position="12"/>
    </location>
</feature>
<reference evidence="4 5" key="1">
    <citation type="submission" date="2018-10" db="EMBL/GenBank/DDBJ databases">
        <authorList>
            <person name="Li J."/>
        </authorList>
    </citation>
    <scope>NUCLEOTIDE SEQUENCE [LARGE SCALE GENOMIC DNA]</scope>
    <source>
        <strain evidence="4 5">IF 016277</strain>
    </source>
</reference>
<dbReference type="PROSITE" id="PS51782">
    <property type="entry name" value="LYSM"/>
    <property type="match status" value="1"/>
</dbReference>
<keyword evidence="5" id="KW-1185">Reference proteome</keyword>
<sequence length="141" mass="14720">MSTAIQTPQRSLSVGRGSDTGSAVSAPNERGSGHSSGKIRLTRRGRVVFTTLAALPIVIALTILGLNAGGAVASSTPVDADFRYVTVASGDTLWQLAVELDPRADPRDVIAEIRDLNQLQTSSLDAGQRLAIPLRFGTAGH</sequence>
<dbReference type="Gene3D" id="3.10.350.10">
    <property type="entry name" value="LysM domain"/>
    <property type="match status" value="1"/>
</dbReference>
<dbReference type="Proteomes" id="UP000272503">
    <property type="component" value="Unassembled WGS sequence"/>
</dbReference>
<dbReference type="EMBL" id="RCUX01000001">
    <property type="protein sequence ID" value="RLP77822.1"/>
    <property type="molecule type" value="Genomic_DNA"/>
</dbReference>
<dbReference type="Pfam" id="PF01476">
    <property type="entry name" value="LysM"/>
    <property type="match status" value="1"/>
</dbReference>
<evidence type="ECO:0000256" key="2">
    <source>
        <dbReference type="SAM" id="Phobius"/>
    </source>
</evidence>
<dbReference type="InterPro" id="IPR036779">
    <property type="entry name" value="LysM_dom_sf"/>
</dbReference>
<proteinExistence type="predicted"/>
<name>A0A3L7AEJ9_9MICO</name>
<organism evidence="4 5">
    <name type="scientific">Mycetocola tolaasinivorans</name>
    <dbReference type="NCBI Taxonomy" id="76635"/>
    <lineage>
        <taxon>Bacteria</taxon>
        <taxon>Bacillati</taxon>
        <taxon>Actinomycetota</taxon>
        <taxon>Actinomycetes</taxon>
        <taxon>Micrococcales</taxon>
        <taxon>Microbacteriaceae</taxon>
        <taxon>Mycetocola</taxon>
    </lineage>
</organism>